<keyword evidence="2" id="KW-1185">Reference proteome</keyword>
<evidence type="ECO:0000313" key="1">
    <source>
        <dbReference type="EMBL" id="CAK0886676.1"/>
    </source>
</evidence>
<organism evidence="1 2">
    <name type="scientific">Prorocentrum cordatum</name>
    <dbReference type="NCBI Taxonomy" id="2364126"/>
    <lineage>
        <taxon>Eukaryota</taxon>
        <taxon>Sar</taxon>
        <taxon>Alveolata</taxon>
        <taxon>Dinophyceae</taxon>
        <taxon>Prorocentrales</taxon>
        <taxon>Prorocentraceae</taxon>
        <taxon>Prorocentrum</taxon>
    </lineage>
</organism>
<evidence type="ECO:0000313" key="2">
    <source>
        <dbReference type="Proteomes" id="UP001189429"/>
    </source>
</evidence>
<dbReference type="PANTHER" id="PTHR34009:SF2">
    <property type="entry name" value="PROTEIN STAR"/>
    <property type="match status" value="1"/>
</dbReference>
<proteinExistence type="predicted"/>
<protein>
    <submittedName>
        <fullName evidence="1">Uncharacterized protein</fullName>
    </submittedName>
</protein>
<dbReference type="InterPro" id="IPR053202">
    <property type="entry name" value="EGF_Rcpt_Signaling_Reg"/>
</dbReference>
<sequence>MKIGNKQNVKFTSKEGLTIFSRLFSGAPSGTARARILPGDGRLQWARGVQLSLLRVLPGLDGLGEGIPDHYKVMVENSTRPPTHKLNVAPSCASDKEQVQFVFGLTDSGLGDLAGSNPAKDVADLHCGPLSLYLRDPNITHIDVFSLGVGGAELLVLKTVDFSKVRIPVVMVESFGRGYQAIYPKRKAFRELVVSSGYRLDAGLGGA</sequence>
<name>A0ABN9WNI8_9DINO</name>
<accession>A0ABN9WNI8</accession>
<dbReference type="EMBL" id="CAUYUJ010018837">
    <property type="protein sequence ID" value="CAK0886676.1"/>
    <property type="molecule type" value="Genomic_DNA"/>
</dbReference>
<dbReference type="PANTHER" id="PTHR34009">
    <property type="entry name" value="PROTEIN STAR"/>
    <property type="match status" value="1"/>
</dbReference>
<reference evidence="1" key="1">
    <citation type="submission" date="2023-10" db="EMBL/GenBank/DDBJ databases">
        <authorList>
            <person name="Chen Y."/>
            <person name="Shah S."/>
            <person name="Dougan E. K."/>
            <person name="Thang M."/>
            <person name="Chan C."/>
        </authorList>
    </citation>
    <scope>NUCLEOTIDE SEQUENCE [LARGE SCALE GENOMIC DNA]</scope>
</reference>
<comment type="caution">
    <text evidence="1">The sequence shown here is derived from an EMBL/GenBank/DDBJ whole genome shotgun (WGS) entry which is preliminary data.</text>
</comment>
<gene>
    <name evidence="1" type="ORF">PCOR1329_LOCUS67967</name>
</gene>
<dbReference type="Proteomes" id="UP001189429">
    <property type="component" value="Unassembled WGS sequence"/>
</dbReference>